<dbReference type="InterPro" id="IPR009001">
    <property type="entry name" value="Transl_elong_EF1A/Init_IF2_C"/>
</dbReference>
<gene>
    <name evidence="4" type="ORF">U9M48_000840</name>
</gene>
<name>A0AAQ3PFL5_PASNO</name>
<protein>
    <recommendedName>
        <fullName evidence="3">GTP-eEF1A C-terminal domain-containing protein</fullName>
    </recommendedName>
</protein>
<sequence length="203" mass="23036">MVKMVPTKPMVVETFSEYPPLGRFAVHDMRQTVAVGVIKSVDKKDPTGAKVTRLPPRRTLILRRRTLMLRAVYQSTGRRTTDPPGYLAEYPSALEDRHNNHGLFANASKPFLHDILGVKNGPGLTAAVMKRRAHLEIDLDNLSRDHLRKLCKANKIACHNRNDVMRSRLSDHRRLLESVGKQFSDQLNRAVEEGNRSVVHQCQ</sequence>
<dbReference type="Gene3D" id="2.40.30.10">
    <property type="entry name" value="Translation factors"/>
    <property type="match status" value="1"/>
</dbReference>
<evidence type="ECO:0000256" key="2">
    <source>
        <dbReference type="ARBA" id="ARBA00023134"/>
    </source>
</evidence>
<feature type="domain" description="GTP-eEF1A C-terminal" evidence="3">
    <location>
        <begin position="1"/>
        <end position="39"/>
    </location>
</feature>
<dbReference type="AlphaFoldDB" id="A0AAQ3PFL5"/>
<dbReference type="InterPro" id="IPR054696">
    <property type="entry name" value="GTP-eEF1A_C"/>
</dbReference>
<evidence type="ECO:0000313" key="4">
    <source>
        <dbReference type="EMBL" id="WVZ49482.1"/>
    </source>
</evidence>
<dbReference type="PANTHER" id="PTHR44830:SF1">
    <property type="entry name" value="TR-TYPE G DOMAIN-CONTAINING PROTEIN"/>
    <property type="match status" value="1"/>
</dbReference>
<dbReference type="EMBL" id="CP144745">
    <property type="protein sequence ID" value="WVZ49482.1"/>
    <property type="molecule type" value="Genomic_DNA"/>
</dbReference>
<reference evidence="4 5" key="1">
    <citation type="submission" date="2024-02" db="EMBL/GenBank/DDBJ databases">
        <title>High-quality chromosome-scale genome assembly of Pensacola bahiagrass (Paspalum notatum Flugge var. saurae).</title>
        <authorList>
            <person name="Vega J.M."/>
            <person name="Podio M."/>
            <person name="Orjuela J."/>
            <person name="Siena L.A."/>
            <person name="Pessino S.C."/>
            <person name="Combes M.C."/>
            <person name="Mariac C."/>
            <person name="Albertini E."/>
            <person name="Pupilli F."/>
            <person name="Ortiz J.P.A."/>
            <person name="Leblanc O."/>
        </authorList>
    </citation>
    <scope>NUCLEOTIDE SEQUENCE [LARGE SCALE GENOMIC DNA]</scope>
    <source>
        <strain evidence="4">R1</strain>
        <tissue evidence="4">Leaf</tissue>
    </source>
</reference>
<dbReference type="PANTHER" id="PTHR44830">
    <property type="entry name" value="ELONGATION FACTOR 1 ALPHA"/>
    <property type="match status" value="1"/>
</dbReference>
<dbReference type="Pfam" id="PF22594">
    <property type="entry name" value="GTP-eEF1A_C"/>
    <property type="match status" value="1"/>
</dbReference>
<evidence type="ECO:0000313" key="5">
    <source>
        <dbReference type="Proteomes" id="UP001341281"/>
    </source>
</evidence>
<evidence type="ECO:0000256" key="1">
    <source>
        <dbReference type="ARBA" id="ARBA00022741"/>
    </source>
</evidence>
<evidence type="ECO:0000259" key="3">
    <source>
        <dbReference type="Pfam" id="PF22594"/>
    </source>
</evidence>
<dbReference type="GO" id="GO:0005525">
    <property type="term" value="F:GTP binding"/>
    <property type="evidence" value="ECO:0007669"/>
    <property type="project" value="UniProtKB-KW"/>
</dbReference>
<keyword evidence="5" id="KW-1185">Reference proteome</keyword>
<organism evidence="4 5">
    <name type="scientific">Paspalum notatum var. saurae</name>
    <dbReference type="NCBI Taxonomy" id="547442"/>
    <lineage>
        <taxon>Eukaryota</taxon>
        <taxon>Viridiplantae</taxon>
        <taxon>Streptophyta</taxon>
        <taxon>Embryophyta</taxon>
        <taxon>Tracheophyta</taxon>
        <taxon>Spermatophyta</taxon>
        <taxon>Magnoliopsida</taxon>
        <taxon>Liliopsida</taxon>
        <taxon>Poales</taxon>
        <taxon>Poaceae</taxon>
        <taxon>PACMAD clade</taxon>
        <taxon>Panicoideae</taxon>
        <taxon>Andropogonodae</taxon>
        <taxon>Paspaleae</taxon>
        <taxon>Paspalinae</taxon>
        <taxon>Paspalum</taxon>
    </lineage>
</organism>
<keyword evidence="2" id="KW-0342">GTP-binding</keyword>
<keyword evidence="1" id="KW-0547">Nucleotide-binding</keyword>
<dbReference type="Proteomes" id="UP001341281">
    <property type="component" value="Chromosome 01"/>
</dbReference>
<proteinExistence type="predicted"/>
<accession>A0AAQ3PFL5</accession>
<dbReference type="SUPFAM" id="SSF50465">
    <property type="entry name" value="EF-Tu/eEF-1alpha/eIF2-gamma C-terminal domain"/>
    <property type="match status" value="1"/>
</dbReference>